<keyword evidence="3" id="KW-0813">Transport</keyword>
<dbReference type="KEGG" id="mpp:MICPUCDRAFT_51078"/>
<dbReference type="GeneID" id="9687109"/>
<dbReference type="PANTHER" id="PTHR23198:SF6">
    <property type="entry name" value="NUCLEAR PORE COMPLEX PROTEIN NUP98-NUP96"/>
    <property type="match status" value="1"/>
</dbReference>
<comment type="subcellular location">
    <subcellularLocation>
        <location evidence="1">Nucleus</location>
        <location evidence="1">Nuclear pore complex</location>
    </subcellularLocation>
</comment>
<feature type="compositionally biased region" description="Low complexity" evidence="9">
    <location>
        <begin position="115"/>
        <end position="129"/>
    </location>
</feature>
<dbReference type="GO" id="GO:0051028">
    <property type="term" value="P:mRNA transport"/>
    <property type="evidence" value="ECO:0007669"/>
    <property type="project" value="UniProtKB-KW"/>
</dbReference>
<dbReference type="OrthoDB" id="3797628at2759"/>
<evidence type="ECO:0000256" key="8">
    <source>
        <dbReference type="ARBA" id="ARBA00023242"/>
    </source>
</evidence>
<dbReference type="InterPro" id="IPR036903">
    <property type="entry name" value="Nup98_auto-Pept-S59_dom_sf"/>
</dbReference>
<dbReference type="GO" id="GO:0044614">
    <property type="term" value="C:nuclear pore cytoplasmic filaments"/>
    <property type="evidence" value="ECO:0007669"/>
    <property type="project" value="TreeGrafter"/>
</dbReference>
<evidence type="ECO:0000259" key="10">
    <source>
        <dbReference type="PROSITE" id="PS51434"/>
    </source>
</evidence>
<dbReference type="PANTHER" id="PTHR23198">
    <property type="entry name" value="NUCLEOPORIN"/>
    <property type="match status" value="1"/>
</dbReference>
<feature type="compositionally biased region" description="Low complexity" evidence="9">
    <location>
        <begin position="24"/>
        <end position="34"/>
    </location>
</feature>
<keyword evidence="4" id="KW-0509">mRNA transport</keyword>
<reference evidence="11 12" key="1">
    <citation type="journal article" date="2009" name="Science">
        <title>Green evolution and dynamic adaptations revealed by genomes of the marine picoeukaryotes Micromonas.</title>
        <authorList>
            <person name="Worden A.Z."/>
            <person name="Lee J.H."/>
            <person name="Mock T."/>
            <person name="Rouze P."/>
            <person name="Simmons M.P."/>
            <person name="Aerts A.L."/>
            <person name="Allen A.E."/>
            <person name="Cuvelier M.L."/>
            <person name="Derelle E."/>
            <person name="Everett M.V."/>
            <person name="Foulon E."/>
            <person name="Grimwood J."/>
            <person name="Gundlach H."/>
            <person name="Henrissat B."/>
            <person name="Napoli C."/>
            <person name="McDonald S.M."/>
            <person name="Parker M.S."/>
            <person name="Rombauts S."/>
            <person name="Salamov A."/>
            <person name="Von Dassow P."/>
            <person name="Badger J.H."/>
            <person name="Coutinho P.M."/>
            <person name="Demir E."/>
            <person name="Dubchak I."/>
            <person name="Gentemann C."/>
            <person name="Eikrem W."/>
            <person name="Gready J.E."/>
            <person name="John U."/>
            <person name="Lanier W."/>
            <person name="Lindquist E.A."/>
            <person name="Lucas S."/>
            <person name="Mayer K.F."/>
            <person name="Moreau H."/>
            <person name="Not F."/>
            <person name="Otillar R."/>
            <person name="Panaud O."/>
            <person name="Pangilinan J."/>
            <person name="Paulsen I."/>
            <person name="Piegu B."/>
            <person name="Poliakov A."/>
            <person name="Robbens S."/>
            <person name="Schmutz J."/>
            <person name="Toulza E."/>
            <person name="Wyss T."/>
            <person name="Zelensky A."/>
            <person name="Zhou K."/>
            <person name="Armbrust E.V."/>
            <person name="Bhattacharya D."/>
            <person name="Goodenough U.W."/>
            <person name="Van de Peer Y."/>
            <person name="Grigoriev I.V."/>
        </authorList>
    </citation>
    <scope>NUCLEOTIDE SEQUENCE [LARGE SCALE GENOMIC DNA]</scope>
    <source>
        <strain evidence="11 12">CCMP1545</strain>
    </source>
</reference>
<dbReference type="RefSeq" id="XP_003061414.1">
    <property type="nucleotide sequence ID" value="XM_003061368.1"/>
</dbReference>
<evidence type="ECO:0000256" key="4">
    <source>
        <dbReference type="ARBA" id="ARBA00022816"/>
    </source>
</evidence>
<evidence type="ECO:0000256" key="2">
    <source>
        <dbReference type="ARBA" id="ARBA00008926"/>
    </source>
</evidence>
<dbReference type="Proteomes" id="UP000001876">
    <property type="component" value="Unassembled WGS sequence"/>
</dbReference>
<dbReference type="GO" id="GO:0008139">
    <property type="term" value="F:nuclear localization sequence binding"/>
    <property type="evidence" value="ECO:0007669"/>
    <property type="project" value="TreeGrafter"/>
</dbReference>
<dbReference type="STRING" id="564608.C1N0M7"/>
<name>C1N0M7_MICPC</name>
<dbReference type="InterPro" id="IPR007230">
    <property type="entry name" value="Nup98_auto-Pept-S59_dom"/>
</dbReference>
<comment type="similarity">
    <text evidence="2">Belongs to the nucleoporin GLFG family.</text>
</comment>
<dbReference type="eggNOG" id="KOG0845">
    <property type="taxonomic scope" value="Eukaryota"/>
</dbReference>
<evidence type="ECO:0000313" key="11">
    <source>
        <dbReference type="EMBL" id="EEH54044.1"/>
    </source>
</evidence>
<dbReference type="GO" id="GO:0000973">
    <property type="term" value="P:post-transcriptional tethering of RNA polymerase II gene DNA at nuclear periphery"/>
    <property type="evidence" value="ECO:0007669"/>
    <property type="project" value="TreeGrafter"/>
</dbReference>
<feature type="compositionally biased region" description="Low complexity" evidence="9">
    <location>
        <begin position="47"/>
        <end position="64"/>
    </location>
</feature>
<dbReference type="GO" id="GO:0006405">
    <property type="term" value="P:RNA export from nucleus"/>
    <property type="evidence" value="ECO:0007669"/>
    <property type="project" value="TreeGrafter"/>
</dbReference>
<keyword evidence="12" id="KW-1185">Reference proteome</keyword>
<feature type="compositionally biased region" description="Basic and acidic residues" evidence="9">
    <location>
        <begin position="312"/>
        <end position="346"/>
    </location>
</feature>
<keyword evidence="6" id="KW-0811">Translocation</keyword>
<organism evidence="12">
    <name type="scientific">Micromonas pusilla (strain CCMP1545)</name>
    <name type="common">Picoplanktonic green alga</name>
    <dbReference type="NCBI Taxonomy" id="564608"/>
    <lineage>
        <taxon>Eukaryota</taxon>
        <taxon>Viridiplantae</taxon>
        <taxon>Chlorophyta</taxon>
        <taxon>Mamiellophyceae</taxon>
        <taxon>Mamiellales</taxon>
        <taxon>Mamiellaceae</taxon>
        <taxon>Micromonas</taxon>
    </lineage>
</organism>
<feature type="compositionally biased region" description="Basic and acidic residues" evidence="9">
    <location>
        <begin position="406"/>
        <end position="415"/>
    </location>
</feature>
<dbReference type="Gene3D" id="3.30.1610.10">
    <property type="entry name" value="Peptidase S59, nucleoporin"/>
    <property type="match status" value="1"/>
</dbReference>
<evidence type="ECO:0000256" key="5">
    <source>
        <dbReference type="ARBA" id="ARBA00022927"/>
    </source>
</evidence>
<dbReference type="InterPro" id="IPR037665">
    <property type="entry name" value="Nucleoporin_S59-like"/>
</dbReference>
<evidence type="ECO:0000256" key="9">
    <source>
        <dbReference type="SAM" id="MobiDB-lite"/>
    </source>
</evidence>
<evidence type="ECO:0000256" key="3">
    <source>
        <dbReference type="ARBA" id="ARBA00022448"/>
    </source>
</evidence>
<keyword evidence="7" id="KW-0906">Nuclear pore complex</keyword>
<keyword evidence="8" id="KW-0539">Nucleus</keyword>
<feature type="region of interest" description="Disordered" evidence="9">
    <location>
        <begin position="1"/>
        <end position="131"/>
    </location>
</feature>
<feature type="compositionally biased region" description="Low complexity" evidence="9">
    <location>
        <begin position="435"/>
        <end position="461"/>
    </location>
</feature>
<dbReference type="GO" id="GO:0006606">
    <property type="term" value="P:protein import into nucleus"/>
    <property type="evidence" value="ECO:0007669"/>
    <property type="project" value="TreeGrafter"/>
</dbReference>
<dbReference type="GO" id="GO:0017056">
    <property type="term" value="F:structural constituent of nuclear pore"/>
    <property type="evidence" value="ECO:0007669"/>
    <property type="project" value="InterPro"/>
</dbReference>
<evidence type="ECO:0000313" key="12">
    <source>
        <dbReference type="Proteomes" id="UP000001876"/>
    </source>
</evidence>
<proteinExistence type="inferred from homology"/>
<feature type="region of interest" description="Disordered" evidence="9">
    <location>
        <begin position="279"/>
        <end position="470"/>
    </location>
</feature>
<dbReference type="SUPFAM" id="SSF82215">
    <property type="entry name" value="C-terminal autoproteolytic domain of nucleoporin nup98"/>
    <property type="match status" value="1"/>
</dbReference>
<feature type="compositionally biased region" description="Acidic residues" evidence="9">
    <location>
        <begin position="281"/>
        <end position="307"/>
    </location>
</feature>
<dbReference type="GO" id="GO:0003723">
    <property type="term" value="F:RNA binding"/>
    <property type="evidence" value="ECO:0007669"/>
    <property type="project" value="TreeGrafter"/>
</dbReference>
<evidence type="ECO:0000256" key="1">
    <source>
        <dbReference type="ARBA" id="ARBA00004567"/>
    </source>
</evidence>
<sequence length="470" mass="50899">MASPRVRSGAETTPRETSPVSVLPARPAAPTATREGYYTVRPRHHSSISSSPHLVSTLPFSSRPTRSRPRGRPPSPPPSRHRVPPHTLSARRGVLQRVLHRGRSPPRSSSDRARVVSSRSRLSPSPQVPSKEKLLALARSRSPVVRAFAVGRVGVGCVTWANPVDLRDVPLDALDDVVEITRGQVSVYDGASRATKPSRGVGLNAPAIVALDGIFPPGVGVGAEDDIEGSGSDVVTEDDRVDALVRRLKRARGTRFIAYDAKSGTWRFRVEHFTRYGLDVDASDDDDDDDDFSEEEEGGGLEGEDGTSIDAYDERYGDEKENEMAFEEEPRRLRGKVTFEEDVARAEEEEEEEDATAFPGFAGAAPPPPRTARGGGDDDDDAARDETRVRRARRRRPFRVSLAAATERRRGRDVGARGARASVLRAELRDRRGPAVRPGDAAAAVRGARDAPPAAAAARAAHPGRRRVGG</sequence>
<accession>C1N0M7</accession>
<keyword evidence="5" id="KW-0653">Protein transport</keyword>
<evidence type="ECO:0000256" key="6">
    <source>
        <dbReference type="ARBA" id="ARBA00023010"/>
    </source>
</evidence>
<feature type="domain" description="Peptidase S59" evidence="10">
    <location>
        <begin position="122"/>
        <end position="273"/>
    </location>
</feature>
<gene>
    <name evidence="11" type="ORF">MICPUCDRAFT_51078</name>
</gene>
<protein>
    <submittedName>
        <fullName evidence="11">Predicted protein</fullName>
    </submittedName>
</protein>
<evidence type="ECO:0000256" key="7">
    <source>
        <dbReference type="ARBA" id="ARBA00023132"/>
    </source>
</evidence>
<dbReference type="Pfam" id="PF04096">
    <property type="entry name" value="Nucleoporin2"/>
    <property type="match status" value="1"/>
</dbReference>
<dbReference type="EMBL" id="GG663744">
    <property type="protein sequence ID" value="EEH54044.1"/>
    <property type="molecule type" value="Genomic_DNA"/>
</dbReference>
<dbReference type="AlphaFoldDB" id="C1N0M7"/>
<dbReference type="PROSITE" id="PS51434">
    <property type="entry name" value="NUP_C"/>
    <property type="match status" value="1"/>
</dbReference>
<dbReference type="GO" id="GO:0034398">
    <property type="term" value="P:telomere tethering at nuclear periphery"/>
    <property type="evidence" value="ECO:0007669"/>
    <property type="project" value="TreeGrafter"/>
</dbReference>